<feature type="binding site" evidence="10 13">
    <location>
        <position position="34"/>
    </location>
    <ligand>
        <name>a divalent metal cation</name>
        <dbReference type="ChEBI" id="CHEBI:60240"/>
    </ligand>
</feature>
<proteinExistence type="inferred from homology"/>
<evidence type="ECO:0000313" key="16">
    <source>
        <dbReference type="Proteomes" id="UP000247932"/>
    </source>
</evidence>
<comment type="pathway">
    <text evidence="10">Carbohydrate degradation.</text>
</comment>
<reference evidence="15 16" key="1">
    <citation type="submission" date="2018-05" db="EMBL/GenBank/DDBJ databases">
        <title>Reference genomes for bee gut microbiota database.</title>
        <authorList>
            <person name="Ellegaard K.M."/>
        </authorList>
    </citation>
    <scope>NUCLEOTIDE SEQUENCE [LARGE SCALE GENOMIC DNA]</scope>
    <source>
        <strain evidence="15 16">ESL0182</strain>
    </source>
</reference>
<evidence type="ECO:0000256" key="2">
    <source>
        <dbReference type="ARBA" id="ARBA00001936"/>
    </source>
</evidence>
<dbReference type="PANTHER" id="PTHR11749">
    <property type="entry name" value="RIBULOSE-5-PHOSPHATE-3-EPIMERASE"/>
    <property type="match status" value="1"/>
</dbReference>
<feature type="binding site" evidence="14">
    <location>
        <position position="176"/>
    </location>
    <ligand>
        <name>substrate</name>
    </ligand>
</feature>
<keyword evidence="13" id="KW-0862">Zinc</keyword>
<dbReference type="NCBIfam" id="NF004076">
    <property type="entry name" value="PRK05581.1-4"/>
    <property type="match status" value="1"/>
</dbReference>
<dbReference type="HAMAP" id="MF_02227">
    <property type="entry name" value="RPE"/>
    <property type="match status" value="1"/>
</dbReference>
<dbReference type="EMBL" id="QGLR01000012">
    <property type="protein sequence ID" value="PXZ06395.1"/>
    <property type="molecule type" value="Genomic_DNA"/>
</dbReference>
<dbReference type="GO" id="GO:0005737">
    <property type="term" value="C:cytoplasm"/>
    <property type="evidence" value="ECO:0007669"/>
    <property type="project" value="UniProtKB-ARBA"/>
</dbReference>
<evidence type="ECO:0000313" key="15">
    <source>
        <dbReference type="EMBL" id="PXZ06395.1"/>
    </source>
</evidence>
<evidence type="ECO:0000256" key="12">
    <source>
        <dbReference type="PIRSR" id="PIRSR001461-1"/>
    </source>
</evidence>
<protein>
    <recommendedName>
        <fullName evidence="7 10">Ribulose-phosphate 3-epimerase</fullName>
        <ecNumber evidence="7 10">5.1.3.1</ecNumber>
    </recommendedName>
</protein>
<dbReference type="FunFam" id="3.20.20.70:FF:000004">
    <property type="entry name" value="Ribulose-phosphate 3-epimerase"/>
    <property type="match status" value="1"/>
</dbReference>
<feature type="binding site" evidence="10 14">
    <location>
        <position position="65"/>
    </location>
    <ligand>
        <name>substrate</name>
    </ligand>
</feature>
<evidence type="ECO:0000256" key="3">
    <source>
        <dbReference type="ARBA" id="ARBA00001941"/>
    </source>
</evidence>
<evidence type="ECO:0000256" key="14">
    <source>
        <dbReference type="PIRSR" id="PIRSR001461-3"/>
    </source>
</evidence>
<feature type="binding site" evidence="10 13">
    <location>
        <position position="174"/>
    </location>
    <ligand>
        <name>a divalent metal cation</name>
        <dbReference type="ChEBI" id="CHEBI:60240"/>
    </ligand>
</feature>
<comment type="function">
    <text evidence="10">Catalyzes the reversible epimerization of D-ribulose 5-phosphate to D-xylulose 5-phosphate.</text>
</comment>
<keyword evidence="13" id="KW-0464">Manganese</keyword>
<dbReference type="GO" id="GO:0004750">
    <property type="term" value="F:D-ribulose-phosphate 3-epimerase activity"/>
    <property type="evidence" value="ECO:0007669"/>
    <property type="project" value="UniProtKB-UniRule"/>
</dbReference>
<comment type="cofactor">
    <cofactor evidence="5">
        <name>Fe(2+)</name>
        <dbReference type="ChEBI" id="CHEBI:29033"/>
    </cofactor>
</comment>
<dbReference type="RefSeq" id="WP_110433956.1">
    <property type="nucleotide sequence ID" value="NZ_QGLR01000012.1"/>
</dbReference>
<comment type="caution">
    <text evidence="10">Lacks conserved residue(s) required for the propagation of feature annotation.</text>
</comment>
<comment type="cofactor">
    <cofactor evidence="10 13">
        <name>a divalent metal cation</name>
        <dbReference type="ChEBI" id="CHEBI:60240"/>
    </cofactor>
    <text evidence="10 13">Binds 1 divalent metal cation per subunit.</text>
</comment>
<dbReference type="NCBIfam" id="TIGR01163">
    <property type="entry name" value="rpe"/>
    <property type="match status" value="1"/>
</dbReference>
<dbReference type="PROSITE" id="PS01085">
    <property type="entry name" value="RIBUL_P_3_EPIMER_1"/>
    <property type="match status" value="1"/>
</dbReference>
<feature type="binding site" evidence="10 14">
    <location>
        <begin position="141"/>
        <end position="144"/>
    </location>
    <ligand>
        <name>substrate</name>
    </ligand>
</feature>
<evidence type="ECO:0000256" key="8">
    <source>
        <dbReference type="ARBA" id="ARBA00022723"/>
    </source>
</evidence>
<comment type="caution">
    <text evidence="15">The sequence shown here is derived from an EMBL/GenBank/DDBJ whole genome shotgun (WGS) entry which is preliminary data.</text>
</comment>
<feature type="active site" description="Proton acceptor" evidence="10 12">
    <location>
        <position position="34"/>
    </location>
</feature>
<keyword evidence="13" id="KW-0170">Cobalt</keyword>
<dbReference type="Pfam" id="PF00834">
    <property type="entry name" value="Ribul_P_3_epim"/>
    <property type="match status" value="1"/>
</dbReference>
<keyword evidence="8 10" id="KW-0479">Metal-binding</keyword>
<evidence type="ECO:0000256" key="13">
    <source>
        <dbReference type="PIRSR" id="PIRSR001461-2"/>
    </source>
</evidence>
<dbReference type="AlphaFoldDB" id="A0A2V4DZV0"/>
<evidence type="ECO:0000256" key="4">
    <source>
        <dbReference type="ARBA" id="ARBA00001947"/>
    </source>
</evidence>
<feature type="binding site" evidence="10 13">
    <location>
        <position position="65"/>
    </location>
    <ligand>
        <name>a divalent metal cation</name>
        <dbReference type="ChEBI" id="CHEBI:60240"/>
    </ligand>
</feature>
<evidence type="ECO:0000256" key="10">
    <source>
        <dbReference type="HAMAP-Rule" id="MF_02227"/>
    </source>
</evidence>
<dbReference type="CDD" id="cd00429">
    <property type="entry name" value="RPE"/>
    <property type="match status" value="1"/>
</dbReference>
<comment type="cofactor">
    <cofactor evidence="2">
        <name>Mn(2+)</name>
        <dbReference type="ChEBI" id="CHEBI:29035"/>
    </cofactor>
</comment>
<comment type="similarity">
    <text evidence="6 10 11">Belongs to the ribulose-phosphate 3-epimerase family.</text>
</comment>
<feature type="binding site" evidence="10">
    <location>
        <begin position="174"/>
        <end position="176"/>
    </location>
    <ligand>
        <name>substrate</name>
    </ligand>
</feature>
<dbReference type="Gene3D" id="3.20.20.70">
    <property type="entry name" value="Aldolase class I"/>
    <property type="match status" value="1"/>
</dbReference>
<keyword evidence="16" id="KW-1185">Reference proteome</keyword>
<dbReference type="GO" id="GO:0006098">
    <property type="term" value="P:pentose-phosphate shunt"/>
    <property type="evidence" value="ECO:0007669"/>
    <property type="project" value="UniProtKB-UniRule"/>
</dbReference>
<dbReference type="GO" id="GO:0046872">
    <property type="term" value="F:metal ion binding"/>
    <property type="evidence" value="ECO:0007669"/>
    <property type="project" value="UniProtKB-UniRule"/>
</dbReference>
<comment type="cofactor">
    <cofactor evidence="3">
        <name>Co(2+)</name>
        <dbReference type="ChEBI" id="CHEBI:48828"/>
    </cofactor>
</comment>
<gene>
    <name evidence="10" type="primary">rpe</name>
    <name evidence="15" type="ORF">DKK70_10535</name>
</gene>
<evidence type="ECO:0000256" key="7">
    <source>
        <dbReference type="ARBA" id="ARBA00013188"/>
    </source>
</evidence>
<keyword evidence="9 10" id="KW-0413">Isomerase</keyword>
<feature type="binding site" evidence="10 13">
    <location>
        <position position="32"/>
    </location>
    <ligand>
        <name>a divalent metal cation</name>
        <dbReference type="ChEBI" id="CHEBI:60240"/>
    </ligand>
</feature>
<evidence type="ECO:0000256" key="6">
    <source>
        <dbReference type="ARBA" id="ARBA00009541"/>
    </source>
</evidence>
<evidence type="ECO:0000256" key="11">
    <source>
        <dbReference type="PIRNR" id="PIRNR001461"/>
    </source>
</evidence>
<dbReference type="SUPFAM" id="SSF51366">
    <property type="entry name" value="Ribulose-phoshate binding barrel"/>
    <property type="match status" value="1"/>
</dbReference>
<dbReference type="OrthoDB" id="1645589at2"/>
<organism evidence="15 16">
    <name type="scientific">Gilliamella apicola</name>
    <dbReference type="NCBI Taxonomy" id="1196095"/>
    <lineage>
        <taxon>Bacteria</taxon>
        <taxon>Pseudomonadati</taxon>
        <taxon>Pseudomonadota</taxon>
        <taxon>Gammaproteobacteria</taxon>
        <taxon>Orbales</taxon>
        <taxon>Orbaceae</taxon>
        <taxon>Gilliamella</taxon>
    </lineage>
</organism>
<comment type="cofactor">
    <cofactor evidence="4">
        <name>Zn(2+)</name>
        <dbReference type="ChEBI" id="CHEBI:29105"/>
    </cofactor>
</comment>
<comment type="catalytic activity">
    <reaction evidence="1 10 11">
        <text>D-ribulose 5-phosphate = D-xylulose 5-phosphate</text>
        <dbReference type="Rhea" id="RHEA:13677"/>
        <dbReference type="ChEBI" id="CHEBI:57737"/>
        <dbReference type="ChEBI" id="CHEBI:58121"/>
        <dbReference type="EC" id="5.1.3.1"/>
    </reaction>
</comment>
<dbReference type="InterPro" id="IPR000056">
    <property type="entry name" value="Ribul_P_3_epim-like"/>
</dbReference>
<evidence type="ECO:0000256" key="5">
    <source>
        <dbReference type="ARBA" id="ARBA00001954"/>
    </source>
</evidence>
<name>A0A2V4DZV0_9GAMM</name>
<dbReference type="InterPro" id="IPR013785">
    <property type="entry name" value="Aldolase_TIM"/>
</dbReference>
<dbReference type="GO" id="GO:0019323">
    <property type="term" value="P:pentose catabolic process"/>
    <property type="evidence" value="ECO:0007669"/>
    <property type="project" value="UniProtKB-UniRule"/>
</dbReference>
<dbReference type="EC" id="5.1.3.1" evidence="7 10"/>
<keyword evidence="10 11" id="KW-0119">Carbohydrate metabolism</keyword>
<feature type="active site" description="Proton donor" evidence="10 12">
    <location>
        <position position="174"/>
    </location>
</feature>
<accession>A0A2V4DZV0</accession>
<dbReference type="InterPro" id="IPR026019">
    <property type="entry name" value="Ribul_P_3_epim"/>
</dbReference>
<evidence type="ECO:0000256" key="9">
    <source>
        <dbReference type="ARBA" id="ARBA00023235"/>
    </source>
</evidence>
<feature type="binding site" evidence="14">
    <location>
        <begin position="196"/>
        <end position="197"/>
    </location>
    <ligand>
        <name>substrate</name>
    </ligand>
</feature>
<sequence>MIYIAPSLLAANYMRLEEEIQSVEQSGADYLHLDIMDGHFVPNLSFGYDMLAQIKKITSLPIDVHLMLSQPENYIEKFAQSGADIISVHVESSPHIHRLIQQIKQCGCLAGVVLTPGTPAHHLDTVLSEVDLVLQMTVNPGFGGQSFINETLINIQYLAEWKKQHNLNYLIEVDGGINVETAQICKAAGANVLVAGTTFFKSHDRANIVSRLKAI</sequence>
<dbReference type="Proteomes" id="UP000247932">
    <property type="component" value="Unassembled WGS sequence"/>
</dbReference>
<dbReference type="PIRSF" id="PIRSF001461">
    <property type="entry name" value="RPE"/>
    <property type="match status" value="1"/>
</dbReference>
<dbReference type="InterPro" id="IPR011060">
    <property type="entry name" value="RibuloseP-bd_barrel"/>
</dbReference>
<feature type="binding site" evidence="10 14">
    <location>
        <position position="7"/>
    </location>
    <ligand>
        <name>substrate</name>
    </ligand>
</feature>
<evidence type="ECO:0000256" key="1">
    <source>
        <dbReference type="ARBA" id="ARBA00001782"/>
    </source>
</evidence>